<evidence type="ECO:0000256" key="1">
    <source>
        <dbReference type="SAM" id="MobiDB-lite"/>
    </source>
</evidence>
<keyword evidence="3" id="KW-1185">Reference proteome</keyword>
<gene>
    <name evidence="2" type="ORF">BU14_2410s0001</name>
</gene>
<accession>A0A1X6NJ77</accession>
<name>A0A1X6NJ77_PORUM</name>
<feature type="compositionally biased region" description="Low complexity" evidence="1">
    <location>
        <begin position="322"/>
        <end position="334"/>
    </location>
</feature>
<feature type="region of interest" description="Disordered" evidence="1">
    <location>
        <begin position="191"/>
        <end position="294"/>
    </location>
</feature>
<feature type="region of interest" description="Disordered" evidence="1">
    <location>
        <begin position="318"/>
        <end position="367"/>
    </location>
</feature>
<evidence type="ECO:0000313" key="2">
    <source>
        <dbReference type="EMBL" id="OSX68668.1"/>
    </source>
</evidence>
<protein>
    <submittedName>
        <fullName evidence="2">Uncharacterized protein</fullName>
    </submittedName>
</protein>
<feature type="compositionally biased region" description="Basic residues" evidence="1">
    <location>
        <begin position="348"/>
        <end position="367"/>
    </location>
</feature>
<feature type="compositionally biased region" description="Pro residues" evidence="1">
    <location>
        <begin position="237"/>
        <end position="249"/>
    </location>
</feature>
<dbReference type="EMBL" id="KV920219">
    <property type="protein sequence ID" value="OSX68668.1"/>
    <property type="molecule type" value="Genomic_DNA"/>
</dbReference>
<evidence type="ECO:0000313" key="3">
    <source>
        <dbReference type="Proteomes" id="UP000218209"/>
    </source>
</evidence>
<feature type="region of interest" description="Disordered" evidence="1">
    <location>
        <begin position="1"/>
        <end position="83"/>
    </location>
</feature>
<reference evidence="2 3" key="1">
    <citation type="submission" date="2017-03" db="EMBL/GenBank/DDBJ databases">
        <title>WGS assembly of Porphyra umbilicalis.</title>
        <authorList>
            <person name="Brawley S.H."/>
            <person name="Blouin N.A."/>
            <person name="Ficko-Blean E."/>
            <person name="Wheeler G.L."/>
            <person name="Lohr M."/>
            <person name="Goodson H.V."/>
            <person name="Jenkins J.W."/>
            <person name="Blaby-Haas C.E."/>
            <person name="Helliwell K.E."/>
            <person name="Chan C."/>
            <person name="Marriage T."/>
            <person name="Bhattacharya D."/>
            <person name="Klein A.S."/>
            <person name="Badis Y."/>
            <person name="Brodie J."/>
            <person name="Cao Y."/>
            <person name="Collen J."/>
            <person name="Dittami S.M."/>
            <person name="Gachon C.M."/>
            <person name="Green B.R."/>
            <person name="Karpowicz S."/>
            <person name="Kim J.W."/>
            <person name="Kudahl U."/>
            <person name="Lin S."/>
            <person name="Michel G."/>
            <person name="Mittag M."/>
            <person name="Olson B.J."/>
            <person name="Pangilinan J."/>
            <person name="Peng Y."/>
            <person name="Qiu H."/>
            <person name="Shu S."/>
            <person name="Singer J.T."/>
            <person name="Smith A.G."/>
            <person name="Sprecher B.N."/>
            <person name="Wagner V."/>
            <person name="Wang W."/>
            <person name="Wang Z.-Y."/>
            <person name="Yan J."/>
            <person name="Yarish C."/>
            <person name="Zoeuner-Riek S."/>
            <person name="Zhuang Y."/>
            <person name="Zou Y."/>
            <person name="Lindquist E.A."/>
            <person name="Grimwood J."/>
            <person name="Barry K."/>
            <person name="Rokhsar D.S."/>
            <person name="Schmutz J."/>
            <person name="Stiller J.W."/>
            <person name="Grossman A.R."/>
            <person name="Prochnik S.E."/>
        </authorList>
    </citation>
    <scope>NUCLEOTIDE SEQUENCE [LARGE SCALE GENOMIC DNA]</scope>
    <source>
        <strain evidence="2">4086291</strain>
    </source>
</reference>
<dbReference type="AlphaFoldDB" id="A0A1X6NJ77"/>
<sequence length="367" mass="38859">MTDTPGSSETAKVARKPRQPHEPCAVQCSRRLTGNRPRPAGPLGGAVRSSCGRHPPLRGGAPVARKSRHNRFGGASRGPDPPLWAAASDARVAGACRQPRDPGRHSLSSPCDCQIKGQTPPSVPVLPSPLSVVFEAPRRPCAPLQSTWKCPQLSRPGSHLPRPCRRPTRPFERSMTTPLRAVRARTVCRGACSAGPSLGGRQAAWPSRGDVQTGAPDGAAPRALRATARDGSTHHPPSLPLPSKPPSGRQPPRRSMSVQPPTGDCNRRGGARQLPAGMGRATGGGGVPAARPVPHAGDRFERELVSAIAAAALWRHHRPRGHAAAGRPAERGGPYTKRPARQTPHTRPAPRRHARARVGAHRLHGLP</sequence>
<feature type="compositionally biased region" description="Polar residues" evidence="1">
    <location>
        <begin position="1"/>
        <end position="10"/>
    </location>
</feature>
<dbReference type="Proteomes" id="UP000218209">
    <property type="component" value="Unassembled WGS sequence"/>
</dbReference>
<proteinExistence type="predicted"/>
<organism evidence="2 3">
    <name type="scientific">Porphyra umbilicalis</name>
    <name type="common">Purple laver</name>
    <name type="synonym">Red alga</name>
    <dbReference type="NCBI Taxonomy" id="2786"/>
    <lineage>
        <taxon>Eukaryota</taxon>
        <taxon>Rhodophyta</taxon>
        <taxon>Bangiophyceae</taxon>
        <taxon>Bangiales</taxon>
        <taxon>Bangiaceae</taxon>
        <taxon>Porphyra</taxon>
    </lineage>
</organism>